<comment type="caution">
    <text evidence="6">The sequence shown here is derived from an EMBL/GenBank/DDBJ whole genome shotgun (WGS) entry which is preliminary data.</text>
</comment>
<dbReference type="Proteomes" id="UP001162131">
    <property type="component" value="Unassembled WGS sequence"/>
</dbReference>
<dbReference type="PROSITE" id="PS51292">
    <property type="entry name" value="ZF_RING_CH"/>
    <property type="match status" value="1"/>
</dbReference>
<evidence type="ECO:0000259" key="5">
    <source>
        <dbReference type="PROSITE" id="PS51292"/>
    </source>
</evidence>
<dbReference type="SMART" id="SM00240">
    <property type="entry name" value="FHA"/>
    <property type="match status" value="1"/>
</dbReference>
<keyword evidence="3" id="KW-0862">Zinc</keyword>
<dbReference type="CDD" id="cd16495">
    <property type="entry name" value="RING_CH-C4HC3_MARCH"/>
    <property type="match status" value="1"/>
</dbReference>
<dbReference type="PANTHER" id="PTHR46210">
    <property type="entry name" value="FHA DOMAIN-CONTAINING PROTEIN"/>
    <property type="match status" value="1"/>
</dbReference>
<keyword evidence="1" id="KW-0479">Metal-binding</keyword>
<dbReference type="CDD" id="cd00060">
    <property type="entry name" value="FHA"/>
    <property type="match status" value="1"/>
</dbReference>
<proteinExistence type="predicted"/>
<name>A0AAU9ICL9_9CILI</name>
<gene>
    <name evidence="6" type="ORF">BSTOLATCC_MIC3941</name>
</gene>
<evidence type="ECO:0000313" key="6">
    <source>
        <dbReference type="EMBL" id="CAG9311655.1"/>
    </source>
</evidence>
<dbReference type="InterPro" id="IPR013083">
    <property type="entry name" value="Znf_RING/FYVE/PHD"/>
</dbReference>
<dbReference type="Pfam" id="PF12906">
    <property type="entry name" value="RINGv"/>
    <property type="match status" value="1"/>
</dbReference>
<sequence>MKKDQYVCVKSLTWARDSHGLFDYESKSIHKKTTKIDHSGKIFRVGNDVNFVGEDIDINHIEGCVNLANISIDNNQCFLSQIDESLWLSLRNSKPEESKNYTLTEGTIMKLGRVKFKISALHTSNLESLLFVQDGPESVLPEDSVCRICLCGLIDVENPLISPCVCKGTMKYIHIQCLQKWVSSKFSTKIGLNSVIFCWKSMDCELCKNPYPASIKVGRKVHAIFTAGDIQTPYFMLESMSRDSNNHRMLYLVSFTNKCSITLGRGHDSDLRVSDISVSRCHAVIKYVDGIFILEDKASKFGTLVMLQEPLRIKAEDNIVLQVGRTVLEATLKSGSREDYSTDDDL</sequence>
<accession>A0AAU9ICL9</accession>
<dbReference type="Gene3D" id="2.60.200.20">
    <property type="match status" value="1"/>
</dbReference>
<keyword evidence="7" id="KW-1185">Reference proteome</keyword>
<evidence type="ECO:0000259" key="4">
    <source>
        <dbReference type="PROSITE" id="PS50006"/>
    </source>
</evidence>
<dbReference type="SMART" id="SM00744">
    <property type="entry name" value="RINGv"/>
    <property type="match status" value="1"/>
</dbReference>
<dbReference type="InterPro" id="IPR000253">
    <property type="entry name" value="FHA_dom"/>
</dbReference>
<dbReference type="EMBL" id="CAJZBQ010000004">
    <property type="protein sequence ID" value="CAG9311655.1"/>
    <property type="molecule type" value="Genomic_DNA"/>
</dbReference>
<dbReference type="Gene3D" id="3.30.40.10">
    <property type="entry name" value="Zinc/RING finger domain, C3HC4 (zinc finger)"/>
    <property type="match status" value="1"/>
</dbReference>
<dbReference type="InterPro" id="IPR008984">
    <property type="entry name" value="SMAD_FHA_dom_sf"/>
</dbReference>
<keyword evidence="2" id="KW-0863">Zinc-finger</keyword>
<evidence type="ECO:0000256" key="1">
    <source>
        <dbReference type="ARBA" id="ARBA00022723"/>
    </source>
</evidence>
<feature type="domain" description="RING-CH-type" evidence="5">
    <location>
        <begin position="138"/>
        <end position="214"/>
    </location>
</feature>
<organism evidence="6 7">
    <name type="scientific">Blepharisma stoltei</name>
    <dbReference type="NCBI Taxonomy" id="1481888"/>
    <lineage>
        <taxon>Eukaryota</taxon>
        <taxon>Sar</taxon>
        <taxon>Alveolata</taxon>
        <taxon>Ciliophora</taxon>
        <taxon>Postciliodesmatophora</taxon>
        <taxon>Heterotrichea</taxon>
        <taxon>Heterotrichida</taxon>
        <taxon>Blepharismidae</taxon>
        <taxon>Blepharisma</taxon>
    </lineage>
</organism>
<evidence type="ECO:0000256" key="2">
    <source>
        <dbReference type="ARBA" id="ARBA00022771"/>
    </source>
</evidence>
<dbReference type="Pfam" id="PF00498">
    <property type="entry name" value="FHA"/>
    <property type="match status" value="1"/>
</dbReference>
<reference evidence="6" key="1">
    <citation type="submission" date="2021-09" db="EMBL/GenBank/DDBJ databases">
        <authorList>
            <consortium name="AG Swart"/>
            <person name="Singh M."/>
            <person name="Singh A."/>
            <person name="Seah K."/>
            <person name="Emmerich C."/>
        </authorList>
    </citation>
    <scope>NUCLEOTIDE SEQUENCE</scope>
    <source>
        <strain evidence="6">ATCC30299</strain>
    </source>
</reference>
<dbReference type="AlphaFoldDB" id="A0AAU9ICL9"/>
<dbReference type="InterPro" id="IPR011016">
    <property type="entry name" value="Znf_RING-CH"/>
</dbReference>
<evidence type="ECO:0000313" key="7">
    <source>
        <dbReference type="Proteomes" id="UP001162131"/>
    </source>
</evidence>
<dbReference type="PANTHER" id="PTHR46210:SF1">
    <property type="entry name" value="FHA DOMAIN-CONTAINING PROTEIN"/>
    <property type="match status" value="1"/>
</dbReference>
<evidence type="ECO:0000256" key="3">
    <source>
        <dbReference type="ARBA" id="ARBA00022833"/>
    </source>
</evidence>
<dbReference type="PROSITE" id="PS50006">
    <property type="entry name" value="FHA_DOMAIN"/>
    <property type="match status" value="1"/>
</dbReference>
<feature type="domain" description="FHA" evidence="4">
    <location>
        <begin position="261"/>
        <end position="305"/>
    </location>
</feature>
<protein>
    <submittedName>
        <fullName evidence="6">Uncharacterized protein</fullName>
    </submittedName>
</protein>
<dbReference type="GO" id="GO:0008270">
    <property type="term" value="F:zinc ion binding"/>
    <property type="evidence" value="ECO:0007669"/>
    <property type="project" value="UniProtKB-KW"/>
</dbReference>
<dbReference type="SUPFAM" id="SSF57850">
    <property type="entry name" value="RING/U-box"/>
    <property type="match status" value="1"/>
</dbReference>
<dbReference type="SUPFAM" id="SSF49879">
    <property type="entry name" value="SMAD/FHA domain"/>
    <property type="match status" value="1"/>
</dbReference>